<accession>A0A6L2MJB8</accession>
<gene>
    <name evidence="2" type="ORF">Tci_046011</name>
</gene>
<dbReference type="EMBL" id="BKCJ010006806">
    <property type="protein sequence ID" value="GEU74033.1"/>
    <property type="molecule type" value="Genomic_DNA"/>
</dbReference>
<proteinExistence type="predicted"/>
<comment type="caution">
    <text evidence="2">The sequence shown here is derived from an EMBL/GenBank/DDBJ whole genome shotgun (WGS) entry which is preliminary data.</text>
</comment>
<dbReference type="AlphaFoldDB" id="A0A6L2MJB8"/>
<protein>
    <submittedName>
        <fullName evidence="2">Uncharacterized protein</fullName>
    </submittedName>
</protein>
<evidence type="ECO:0000313" key="2">
    <source>
        <dbReference type="EMBL" id="GEU74033.1"/>
    </source>
</evidence>
<feature type="transmembrane region" description="Helical" evidence="1">
    <location>
        <begin position="14"/>
        <end position="36"/>
    </location>
</feature>
<keyword evidence="1" id="KW-1133">Transmembrane helix</keyword>
<keyword evidence="1" id="KW-0472">Membrane</keyword>
<sequence length="166" mass="18080">MAWRWRRGCGGDEVMKAAVVSAVVSAVVAAVMTMLAAREDGGGDEVIEDEVVSVMVAVVVRMVAASGTDDRNLARKLARGGRRPKKERRVWGKGFATALAVLKPERLKVDKARKESHKPPTKSLLDVGSRRIFIFTVNTYVSLRCSGNTTRIMRKTLAIGLAFHSA</sequence>
<organism evidence="2">
    <name type="scientific">Tanacetum cinerariifolium</name>
    <name type="common">Dalmatian daisy</name>
    <name type="synonym">Chrysanthemum cinerariifolium</name>
    <dbReference type="NCBI Taxonomy" id="118510"/>
    <lineage>
        <taxon>Eukaryota</taxon>
        <taxon>Viridiplantae</taxon>
        <taxon>Streptophyta</taxon>
        <taxon>Embryophyta</taxon>
        <taxon>Tracheophyta</taxon>
        <taxon>Spermatophyta</taxon>
        <taxon>Magnoliopsida</taxon>
        <taxon>eudicotyledons</taxon>
        <taxon>Gunneridae</taxon>
        <taxon>Pentapetalae</taxon>
        <taxon>asterids</taxon>
        <taxon>campanulids</taxon>
        <taxon>Asterales</taxon>
        <taxon>Asteraceae</taxon>
        <taxon>Asteroideae</taxon>
        <taxon>Anthemideae</taxon>
        <taxon>Anthemidinae</taxon>
        <taxon>Tanacetum</taxon>
    </lineage>
</organism>
<reference evidence="2" key="1">
    <citation type="journal article" date="2019" name="Sci. Rep.">
        <title>Draft genome of Tanacetum cinerariifolium, the natural source of mosquito coil.</title>
        <authorList>
            <person name="Yamashiro T."/>
            <person name="Shiraishi A."/>
            <person name="Satake H."/>
            <person name="Nakayama K."/>
        </authorList>
    </citation>
    <scope>NUCLEOTIDE SEQUENCE</scope>
</reference>
<name>A0A6L2MJB8_TANCI</name>
<keyword evidence="1" id="KW-0812">Transmembrane</keyword>
<evidence type="ECO:0000256" key="1">
    <source>
        <dbReference type="SAM" id="Phobius"/>
    </source>
</evidence>